<feature type="region of interest" description="Disordered" evidence="1">
    <location>
        <begin position="1"/>
        <end position="147"/>
    </location>
</feature>
<feature type="compositionally biased region" description="Low complexity" evidence="1">
    <location>
        <begin position="1"/>
        <end position="45"/>
    </location>
</feature>
<reference evidence="2 3" key="1">
    <citation type="submission" date="2023-05" db="EMBL/GenBank/DDBJ databases">
        <title>B98-5 Cell Line De Novo Hybrid Assembly: An Optical Mapping Approach.</title>
        <authorList>
            <person name="Kananen K."/>
            <person name="Auerbach J.A."/>
            <person name="Kautto E."/>
            <person name="Blachly J.S."/>
        </authorList>
    </citation>
    <scope>NUCLEOTIDE SEQUENCE [LARGE SCALE GENOMIC DNA]</scope>
    <source>
        <strain evidence="2">B95-8</strain>
        <tissue evidence="2">Cell line</tissue>
    </source>
</reference>
<evidence type="ECO:0000313" key="2">
    <source>
        <dbReference type="EMBL" id="KAK2098106.1"/>
    </source>
</evidence>
<gene>
    <name evidence="2" type="primary">MEF2D_3</name>
    <name evidence="2" type="ORF">P7K49_023557</name>
</gene>
<name>A0ABQ9UMN0_SAGOE</name>
<organism evidence="2 3">
    <name type="scientific">Saguinus oedipus</name>
    <name type="common">Cotton-top tamarin</name>
    <name type="synonym">Oedipomidas oedipus</name>
    <dbReference type="NCBI Taxonomy" id="9490"/>
    <lineage>
        <taxon>Eukaryota</taxon>
        <taxon>Metazoa</taxon>
        <taxon>Chordata</taxon>
        <taxon>Craniata</taxon>
        <taxon>Vertebrata</taxon>
        <taxon>Euteleostomi</taxon>
        <taxon>Mammalia</taxon>
        <taxon>Eutheria</taxon>
        <taxon>Euarchontoglires</taxon>
        <taxon>Primates</taxon>
        <taxon>Haplorrhini</taxon>
        <taxon>Platyrrhini</taxon>
        <taxon>Cebidae</taxon>
        <taxon>Callitrichinae</taxon>
        <taxon>Saguinus</taxon>
    </lineage>
</organism>
<dbReference type="Proteomes" id="UP001266305">
    <property type="component" value="Unassembled WGS sequence"/>
</dbReference>
<proteinExistence type="predicted"/>
<keyword evidence="3" id="KW-1185">Reference proteome</keyword>
<dbReference type="EMBL" id="JASSZA010000011">
    <property type="protein sequence ID" value="KAK2098106.1"/>
    <property type="molecule type" value="Genomic_DNA"/>
</dbReference>
<accession>A0ABQ9UMN0</accession>
<evidence type="ECO:0000256" key="1">
    <source>
        <dbReference type="SAM" id="MobiDB-lite"/>
    </source>
</evidence>
<evidence type="ECO:0000313" key="3">
    <source>
        <dbReference type="Proteomes" id="UP001266305"/>
    </source>
</evidence>
<sequence length="158" mass="16690">MSPPGSSHSLRSSHSLHSSSRRSQSNHSSHSHSSLSSCNSHLSHSPTWSLNLIPGSPLPHVGAALTITTHPHISIKSEQVSPSHERRPAPPHPAVFPAARPEPGNGLSSPAGESYETGDRDDGRGDFGPTLGLLSPAAEPKAEGSAVKRMRLDTWTLK</sequence>
<comment type="caution">
    <text evidence="2">The sequence shown here is derived from an EMBL/GenBank/DDBJ whole genome shotgun (WGS) entry which is preliminary data.</text>
</comment>
<protein>
    <submittedName>
        <fullName evidence="2">Myocyte-specific enhancer factor 2D</fullName>
    </submittedName>
</protein>
<feature type="compositionally biased region" description="Polar residues" evidence="1">
    <location>
        <begin position="66"/>
        <end position="82"/>
    </location>
</feature>